<dbReference type="Gene3D" id="3.30.470.20">
    <property type="entry name" value="ATP-grasp fold, B domain"/>
    <property type="match status" value="1"/>
</dbReference>
<dbReference type="EMBL" id="ACJM01000004">
    <property type="protein sequence ID" value="EEG78104.1"/>
    <property type="molecule type" value="Genomic_DNA"/>
</dbReference>
<name>C0GES2_DETAL</name>
<dbReference type="eggNOG" id="COG0189">
    <property type="taxonomic scope" value="Bacteria"/>
</dbReference>
<proteinExistence type="predicted"/>
<dbReference type="InterPro" id="IPR026838">
    <property type="entry name" value="YheC/D"/>
</dbReference>
<comment type="caution">
    <text evidence="1">The sequence shown here is derived from an EMBL/GenBank/DDBJ whole genome shotgun (WGS) entry which is preliminary data.</text>
</comment>
<dbReference type="SUPFAM" id="SSF56059">
    <property type="entry name" value="Glutathione synthetase ATP-binding domain-like"/>
    <property type="match status" value="1"/>
</dbReference>
<keyword evidence="2" id="KW-1185">Reference proteome</keyword>
<evidence type="ECO:0000313" key="1">
    <source>
        <dbReference type="EMBL" id="EEG78104.1"/>
    </source>
</evidence>
<reference evidence="1 2" key="1">
    <citation type="submission" date="2009-02" db="EMBL/GenBank/DDBJ databases">
        <title>Sequencing of the draft genome and assembly of Dethiobacter alkaliphilus AHT 1.</title>
        <authorList>
            <consortium name="US DOE Joint Genome Institute (JGI-PGF)"/>
            <person name="Lucas S."/>
            <person name="Copeland A."/>
            <person name="Lapidus A."/>
            <person name="Glavina del Rio T."/>
            <person name="Dalin E."/>
            <person name="Tice H."/>
            <person name="Bruce D."/>
            <person name="Goodwin L."/>
            <person name="Pitluck S."/>
            <person name="Larimer F."/>
            <person name="Land M.L."/>
            <person name="Hauser L."/>
            <person name="Muyzer G."/>
        </authorList>
    </citation>
    <scope>NUCLEOTIDE SEQUENCE [LARGE SCALE GENOMIC DNA]</scope>
    <source>
        <strain evidence="1 2">AHT 1</strain>
    </source>
</reference>
<gene>
    <name evidence="1" type="ORF">DealDRAFT_0981</name>
</gene>
<evidence type="ECO:0000313" key="2">
    <source>
        <dbReference type="Proteomes" id="UP000006443"/>
    </source>
</evidence>
<dbReference type="Proteomes" id="UP000006443">
    <property type="component" value="Unassembled WGS sequence"/>
</dbReference>
<sequence length="462" mass="51839">MKPINCKLVPYFYKTDEEMICVNKELAEKLMIKENSYCKVILGSFEASAKIVTVSEQKSEFHTLVWMTPSLFSALKVPQNISVGVTVIKRNSIKIGPVIGVLTAKRLLEKYMSGKSTREEFDFYADAGEESSSLVYIFSLSDVNRQDKSVEGYLRVRDHGGIPGWQQRRLPLPDVIHNRISFPRGSTKDQEISLLKQEMQNMMAINRITAFSKWQIAKLLQNDSQARAYIPETKLLQGPETIREMTLKHATVYLKPVRRSLGLGIIKLAKSSPEHYVASYRTDDNNESAKGKIEDLLVGLEDIMGGRLYIVQQGIDLAHINGKPFDLRVTVQKDGTGAWSLSSWGTRVGVSGSHITNVASGGQGLPIEKVLGAVFAGKYASITEEIHKVSIIICEALERGLQDIGDVGLDIGIDTGGKPYLIEVNFRDHRLTAEEMDDPDSWAKTYKKPIYYLRYLYEQQSH</sequence>
<dbReference type="RefSeq" id="WP_008515408.1">
    <property type="nucleotide sequence ID" value="NZ_ACJM01000004.1"/>
</dbReference>
<protein>
    <submittedName>
        <fullName evidence="1">YheD</fullName>
    </submittedName>
</protein>
<dbReference type="Pfam" id="PF14398">
    <property type="entry name" value="ATPgrasp_YheCD"/>
    <property type="match status" value="1"/>
</dbReference>
<dbReference type="STRING" id="555088.DealDRAFT_0981"/>
<dbReference type="OrthoDB" id="1809801at2"/>
<accession>C0GES2</accession>
<dbReference type="AlphaFoldDB" id="C0GES2"/>
<organism evidence="1 2">
    <name type="scientific">Dethiobacter alkaliphilus AHT 1</name>
    <dbReference type="NCBI Taxonomy" id="555088"/>
    <lineage>
        <taxon>Bacteria</taxon>
        <taxon>Bacillati</taxon>
        <taxon>Bacillota</taxon>
        <taxon>Dethiobacteria</taxon>
        <taxon>Dethiobacterales</taxon>
        <taxon>Dethiobacteraceae</taxon>
        <taxon>Dethiobacter</taxon>
    </lineage>
</organism>